<protein>
    <submittedName>
        <fullName evidence="1">Uncharacterized protein</fullName>
    </submittedName>
</protein>
<evidence type="ECO:0000313" key="1">
    <source>
        <dbReference type="EMBL" id="KAF1989267.1"/>
    </source>
</evidence>
<sequence>MFEFRAVEAETYSSDGQAAIPRLQGIARRKFSSFRSLVNSTDAAGRPEWRTVVWKSSQLVAGRLVTGRKNVVERRTGDLCSMQYANACKTVDGISTRKLISFSFPTRVDPRITNYPLFLQHCNVSHASSVPLERLFSCASSVHITTTSLLLFSTRACLCFAKLLQLLLMQYSFLFPQTSFFASSTHPSRISSVPVRPQLYCNPIPPTASCIPATYVAEKCPRRTNKQTSTRQHEKAPPVFSYCESHGDAGYGTALDPSRNVE</sequence>
<dbReference type="EMBL" id="ML977145">
    <property type="protein sequence ID" value="KAF1989267.1"/>
    <property type="molecule type" value="Genomic_DNA"/>
</dbReference>
<keyword evidence="2" id="KW-1185">Reference proteome</keyword>
<evidence type="ECO:0000313" key="2">
    <source>
        <dbReference type="Proteomes" id="UP000800041"/>
    </source>
</evidence>
<organism evidence="1 2">
    <name type="scientific">Aulographum hederae CBS 113979</name>
    <dbReference type="NCBI Taxonomy" id="1176131"/>
    <lineage>
        <taxon>Eukaryota</taxon>
        <taxon>Fungi</taxon>
        <taxon>Dikarya</taxon>
        <taxon>Ascomycota</taxon>
        <taxon>Pezizomycotina</taxon>
        <taxon>Dothideomycetes</taxon>
        <taxon>Pleosporomycetidae</taxon>
        <taxon>Aulographales</taxon>
        <taxon>Aulographaceae</taxon>
    </lineage>
</organism>
<name>A0A6G1H886_9PEZI</name>
<dbReference type="Proteomes" id="UP000800041">
    <property type="component" value="Unassembled WGS sequence"/>
</dbReference>
<proteinExistence type="predicted"/>
<dbReference type="AlphaFoldDB" id="A0A6G1H886"/>
<gene>
    <name evidence="1" type="ORF">K402DRAFT_401939</name>
</gene>
<reference evidence="1" key="1">
    <citation type="journal article" date="2020" name="Stud. Mycol.">
        <title>101 Dothideomycetes genomes: a test case for predicting lifestyles and emergence of pathogens.</title>
        <authorList>
            <person name="Haridas S."/>
            <person name="Albert R."/>
            <person name="Binder M."/>
            <person name="Bloem J."/>
            <person name="Labutti K."/>
            <person name="Salamov A."/>
            <person name="Andreopoulos B."/>
            <person name="Baker S."/>
            <person name="Barry K."/>
            <person name="Bills G."/>
            <person name="Bluhm B."/>
            <person name="Cannon C."/>
            <person name="Castanera R."/>
            <person name="Culley D."/>
            <person name="Daum C."/>
            <person name="Ezra D."/>
            <person name="Gonzalez J."/>
            <person name="Henrissat B."/>
            <person name="Kuo A."/>
            <person name="Liang C."/>
            <person name="Lipzen A."/>
            <person name="Lutzoni F."/>
            <person name="Magnuson J."/>
            <person name="Mondo S."/>
            <person name="Nolan M."/>
            <person name="Ohm R."/>
            <person name="Pangilinan J."/>
            <person name="Park H.-J."/>
            <person name="Ramirez L."/>
            <person name="Alfaro M."/>
            <person name="Sun H."/>
            <person name="Tritt A."/>
            <person name="Yoshinaga Y."/>
            <person name="Zwiers L.-H."/>
            <person name="Turgeon B."/>
            <person name="Goodwin S."/>
            <person name="Spatafora J."/>
            <person name="Crous P."/>
            <person name="Grigoriev I."/>
        </authorList>
    </citation>
    <scope>NUCLEOTIDE SEQUENCE</scope>
    <source>
        <strain evidence="1">CBS 113979</strain>
    </source>
</reference>
<accession>A0A6G1H886</accession>